<dbReference type="GO" id="GO:0005829">
    <property type="term" value="C:cytosol"/>
    <property type="evidence" value="ECO:0007669"/>
    <property type="project" value="TreeGrafter"/>
</dbReference>
<dbReference type="RefSeq" id="WP_075797755.1">
    <property type="nucleotide sequence ID" value="NZ_CP015583.1"/>
</dbReference>
<gene>
    <name evidence="2" type="ORF">RGI145_06640</name>
    <name evidence="3" type="ORF">RQ831_01325</name>
</gene>
<accession>A0A1L7ADH8</accession>
<dbReference type="InterPro" id="IPR000944">
    <property type="entry name" value="Tscrpt_reg_Rrf2"/>
</dbReference>
<dbReference type="Gene3D" id="1.10.10.10">
    <property type="entry name" value="Winged helix-like DNA-binding domain superfamily/Winged helix DNA-binding domain"/>
    <property type="match status" value="1"/>
</dbReference>
<dbReference type="InterPro" id="IPR036388">
    <property type="entry name" value="WH-like_DNA-bd_sf"/>
</dbReference>
<dbReference type="Proteomes" id="UP001258945">
    <property type="component" value="Unassembled WGS sequence"/>
</dbReference>
<dbReference type="PROSITE" id="PS51197">
    <property type="entry name" value="HTH_RRF2_2"/>
    <property type="match status" value="1"/>
</dbReference>
<dbReference type="Pfam" id="PF02082">
    <property type="entry name" value="Rrf2"/>
    <property type="match status" value="1"/>
</dbReference>
<protein>
    <submittedName>
        <fullName evidence="2">SUF system Fe-S cluster assembly regulator</fullName>
    </submittedName>
</protein>
<dbReference type="GO" id="GO:0003700">
    <property type="term" value="F:DNA-binding transcription factor activity"/>
    <property type="evidence" value="ECO:0007669"/>
    <property type="project" value="TreeGrafter"/>
</dbReference>
<name>A0A1L7ADH8_9PROT</name>
<evidence type="ECO:0000313" key="2">
    <source>
        <dbReference type="EMBL" id="APT56832.1"/>
    </source>
</evidence>
<dbReference type="EMBL" id="JAVVDO010000001">
    <property type="protein sequence ID" value="MDT8329673.1"/>
    <property type="molecule type" value="Genomic_DNA"/>
</dbReference>
<evidence type="ECO:0000313" key="3">
    <source>
        <dbReference type="EMBL" id="MDT8329673.1"/>
    </source>
</evidence>
<dbReference type="KEGG" id="rgi:RGI145_06640"/>
<feature type="compositionally biased region" description="Pro residues" evidence="1">
    <location>
        <begin position="144"/>
        <end position="154"/>
    </location>
</feature>
<dbReference type="EMBL" id="CP015583">
    <property type="protein sequence ID" value="APT56832.1"/>
    <property type="molecule type" value="Genomic_DNA"/>
</dbReference>
<dbReference type="InterPro" id="IPR014290">
    <property type="entry name" value="SUF_FeS_clus_asmbl_reg"/>
</dbReference>
<evidence type="ECO:0000256" key="1">
    <source>
        <dbReference type="SAM" id="MobiDB-lite"/>
    </source>
</evidence>
<reference evidence="3" key="3">
    <citation type="submission" date="2023-09" db="EMBL/GenBank/DDBJ databases">
        <authorList>
            <person name="Schober I."/>
            <person name="Bunk B."/>
        </authorList>
    </citation>
    <scope>NUCLEOTIDE SEQUENCE</scope>
    <source>
        <strain evidence="3">DSM 103800</strain>
    </source>
</reference>
<dbReference type="InterPro" id="IPR036390">
    <property type="entry name" value="WH_DNA-bd_sf"/>
</dbReference>
<reference evidence="3 5" key="2">
    <citation type="journal article" date="2019" name="Microb. Pathog.">
        <title>Comparison of VITEK 2, MALDI-TOF MS, 16S rRNA gene sequencing, and whole-genome sequencing for identification of Roseomonas mucosa.</title>
        <authorList>
            <person name="Rudolph W.W."/>
            <person name="Gunzer F."/>
            <person name="Trauth M."/>
            <person name="Bunk B."/>
            <person name="Bigge R."/>
            <person name="Schrottner P."/>
        </authorList>
    </citation>
    <scope>NUCLEOTIDE SEQUENCE [LARGE SCALE GENOMIC DNA]</scope>
    <source>
        <strain evidence="3 5">DSM 103800</strain>
    </source>
</reference>
<dbReference type="eggNOG" id="COG1959">
    <property type="taxonomic scope" value="Bacteria"/>
</dbReference>
<dbReference type="NCBIfam" id="TIGR02944">
    <property type="entry name" value="suf_reg_Xantho"/>
    <property type="match status" value="1"/>
</dbReference>
<keyword evidence="5" id="KW-1185">Reference proteome</keyword>
<evidence type="ECO:0000313" key="4">
    <source>
        <dbReference type="Proteomes" id="UP000185494"/>
    </source>
</evidence>
<organism evidence="2 4">
    <name type="scientific">Roseomonas gilardii</name>
    <dbReference type="NCBI Taxonomy" id="257708"/>
    <lineage>
        <taxon>Bacteria</taxon>
        <taxon>Pseudomonadati</taxon>
        <taxon>Pseudomonadota</taxon>
        <taxon>Alphaproteobacteria</taxon>
        <taxon>Acetobacterales</taxon>
        <taxon>Roseomonadaceae</taxon>
        <taxon>Roseomonas</taxon>
    </lineage>
</organism>
<dbReference type="SUPFAM" id="SSF46785">
    <property type="entry name" value="Winged helix' DNA-binding domain"/>
    <property type="match status" value="1"/>
</dbReference>
<dbReference type="Proteomes" id="UP000185494">
    <property type="component" value="Chromosome 1"/>
</dbReference>
<dbReference type="STRING" id="257708.RGI145_06640"/>
<feature type="region of interest" description="Disordered" evidence="1">
    <location>
        <begin position="135"/>
        <end position="154"/>
    </location>
</feature>
<sequence length="154" mass="15749">MLRLSKLTDYAIAVLARLGQEGGLRTAPELAAGTGLGEPTVSKVLKTLGHACLVEGVRGSRGGYRLARPLSRVSLAEVVVAMDGPIALTACVDGSVNSCDAEALCPVRGRWNPVNDAIRDALASVSLADLTANPCQSHGRTAPTAPPAVPVAAQ</sequence>
<proteinExistence type="predicted"/>
<evidence type="ECO:0000313" key="5">
    <source>
        <dbReference type="Proteomes" id="UP001258945"/>
    </source>
</evidence>
<dbReference type="PANTHER" id="PTHR33221">
    <property type="entry name" value="WINGED HELIX-TURN-HELIX TRANSCRIPTIONAL REGULATOR, RRF2 FAMILY"/>
    <property type="match status" value="1"/>
</dbReference>
<reference evidence="2 4" key="1">
    <citation type="submission" date="2016-05" db="EMBL/GenBank/DDBJ databases">
        <title>Complete Genome and Methylome Analysis of Psychrotrophic Bacterial Isolates from Antarctic Lake Untersee.</title>
        <authorList>
            <person name="Fomenkov A."/>
            <person name="Akimov V.N."/>
            <person name="Vasilyeva L.V."/>
            <person name="Andersen D."/>
            <person name="Vincze T."/>
            <person name="Roberts R.J."/>
        </authorList>
    </citation>
    <scope>NUCLEOTIDE SEQUENCE [LARGE SCALE GENOMIC DNA]</scope>
    <source>
        <strain evidence="2 4">U14-5</strain>
    </source>
</reference>
<dbReference type="PANTHER" id="PTHR33221:SF2">
    <property type="entry name" value="TRANSCRIPTIONAL REGULATOR"/>
    <property type="match status" value="1"/>
</dbReference>
<dbReference type="NCBIfam" id="TIGR00738">
    <property type="entry name" value="rrf2_super"/>
    <property type="match status" value="1"/>
</dbReference>
<dbReference type="AlphaFoldDB" id="A0A1L7ADH8"/>